<organism evidence="4 5">
    <name type="scientific">Hymenobacter daecheongensis DSM 21074</name>
    <dbReference type="NCBI Taxonomy" id="1121955"/>
    <lineage>
        <taxon>Bacteria</taxon>
        <taxon>Pseudomonadati</taxon>
        <taxon>Bacteroidota</taxon>
        <taxon>Cytophagia</taxon>
        <taxon>Cytophagales</taxon>
        <taxon>Hymenobacteraceae</taxon>
        <taxon>Hymenobacter</taxon>
    </lineage>
</organism>
<dbReference type="AlphaFoldDB" id="A0A1M6I2R8"/>
<reference evidence="4 5" key="1">
    <citation type="submission" date="2016-11" db="EMBL/GenBank/DDBJ databases">
        <authorList>
            <person name="Jaros S."/>
            <person name="Januszkiewicz K."/>
            <person name="Wedrychowicz H."/>
        </authorList>
    </citation>
    <scope>NUCLEOTIDE SEQUENCE [LARGE SCALE GENOMIC DNA]</scope>
    <source>
        <strain evidence="4 5">DSM 21074</strain>
    </source>
</reference>
<dbReference type="EMBL" id="FQYN01000005">
    <property type="protein sequence ID" value="SHJ28742.1"/>
    <property type="molecule type" value="Genomic_DNA"/>
</dbReference>
<gene>
    <name evidence="4" type="ORF">SAMN02745146_2766</name>
</gene>
<dbReference type="STRING" id="1121955.SAMN02745146_2766"/>
<protein>
    <submittedName>
        <fullName evidence="4">Uncharacterized protein</fullName>
    </submittedName>
</protein>
<sequence length="452" mass="47616">MFSLLFLRVVLLVLPVAAQLSSSAPASQASQVAPSASSAPADAPPPPVPGSPAGEVAKPVIHHIHLTADARQNDSVFQLGSIITLEVGGLSPWLRYQEGLLVQRGVPAQQAHTQARNLVLYIDDAPLIGMPPLAVYADEAPAAGQAAGRRDDKVVFKLSRTIDNARYWNVVYSSPWAFSHPGHIGLGYDDQVITELYPGPTGIVRFELIQPSALWGSLLGTAVLGLSILLLASRSWLLRETDGQATGPDGAIVTVANPAYSLAKMQLAWWTFIILSCYLIIYCVTGEMPDLSVTSLGLLGISAGTTALNGLLTPAAGAQPLPVYPSRGWLTDILSDGHGVSMHRLQKVVISLMMGYFFVRSVYKTVAMPDWTTNQMLLLAVSSATYLGLKWQENRQPDAAAAPNTIPPSASPSLPAFPQNPSSGSSSDAVFNPQVTGAGGALPGASVSVAQA</sequence>
<feature type="region of interest" description="Disordered" evidence="1">
    <location>
        <begin position="398"/>
        <end position="452"/>
    </location>
</feature>
<name>A0A1M6I2R8_9BACT</name>
<feature type="region of interest" description="Disordered" evidence="1">
    <location>
        <begin position="27"/>
        <end position="54"/>
    </location>
</feature>
<accession>A0A1M6I2R8</accession>
<proteinExistence type="predicted"/>
<keyword evidence="2" id="KW-1133">Transmembrane helix</keyword>
<evidence type="ECO:0000313" key="5">
    <source>
        <dbReference type="Proteomes" id="UP000184418"/>
    </source>
</evidence>
<evidence type="ECO:0000256" key="3">
    <source>
        <dbReference type="SAM" id="SignalP"/>
    </source>
</evidence>
<keyword evidence="2" id="KW-0472">Membrane</keyword>
<evidence type="ECO:0000256" key="1">
    <source>
        <dbReference type="SAM" id="MobiDB-lite"/>
    </source>
</evidence>
<dbReference type="OrthoDB" id="9798982at2"/>
<keyword evidence="2" id="KW-0812">Transmembrane</keyword>
<dbReference type="RefSeq" id="WP_143164132.1">
    <property type="nucleotide sequence ID" value="NZ_FQYN01000005.1"/>
</dbReference>
<evidence type="ECO:0000256" key="2">
    <source>
        <dbReference type="SAM" id="Phobius"/>
    </source>
</evidence>
<feature type="compositionally biased region" description="Low complexity" evidence="1">
    <location>
        <begin position="27"/>
        <end position="41"/>
    </location>
</feature>
<feature type="transmembrane region" description="Helical" evidence="2">
    <location>
        <begin position="213"/>
        <end position="232"/>
    </location>
</feature>
<evidence type="ECO:0000313" key="4">
    <source>
        <dbReference type="EMBL" id="SHJ28742.1"/>
    </source>
</evidence>
<feature type="signal peptide" evidence="3">
    <location>
        <begin position="1"/>
        <end position="26"/>
    </location>
</feature>
<feature type="chain" id="PRO_5013223378" evidence="3">
    <location>
        <begin position="27"/>
        <end position="452"/>
    </location>
</feature>
<feature type="transmembrane region" description="Helical" evidence="2">
    <location>
        <begin position="267"/>
        <end position="285"/>
    </location>
</feature>
<keyword evidence="5" id="KW-1185">Reference proteome</keyword>
<feature type="compositionally biased region" description="Polar residues" evidence="1">
    <location>
        <begin position="419"/>
        <end position="435"/>
    </location>
</feature>
<keyword evidence="3" id="KW-0732">Signal</keyword>
<dbReference type="Proteomes" id="UP000184418">
    <property type="component" value="Unassembled WGS sequence"/>
</dbReference>